<reference evidence="1 2" key="1">
    <citation type="journal article" date="2009" name="Stand. Genomic Sci.">
        <title>Complete genome sequence of Stackebrandtia nassauensis type strain (LLR-40K-21).</title>
        <authorList>
            <person name="Munk C."/>
            <person name="Lapidus A."/>
            <person name="Copeland A."/>
            <person name="Jando M."/>
            <person name="Mayilraj S."/>
            <person name="Glavina Del Rio T."/>
            <person name="Nolan M."/>
            <person name="Chen F."/>
            <person name="Lucas S."/>
            <person name="Tice H."/>
            <person name="Cheng J.F."/>
            <person name="Han C."/>
            <person name="Detter J.C."/>
            <person name="Bruce D."/>
            <person name="Goodwin L."/>
            <person name="Chain P."/>
            <person name="Pitluck S."/>
            <person name="Goker M."/>
            <person name="Ovchinikova G."/>
            <person name="Pati A."/>
            <person name="Ivanova N."/>
            <person name="Mavromatis K."/>
            <person name="Chen A."/>
            <person name="Palaniappan K."/>
            <person name="Land M."/>
            <person name="Hauser L."/>
            <person name="Chang Y.J."/>
            <person name="Jeffries C.D."/>
            <person name="Bristow J."/>
            <person name="Eisen J.A."/>
            <person name="Markowitz V."/>
            <person name="Hugenholtz P."/>
            <person name="Kyrpides N.C."/>
            <person name="Klenk H.P."/>
        </authorList>
    </citation>
    <scope>NUCLEOTIDE SEQUENCE [LARGE SCALE GENOMIC DNA]</scope>
    <source>
        <strain evidence="2">DSM 44728 / CIP 108903 / NRRL B-16338 / NBRC 102104 / LLR-40K-21</strain>
    </source>
</reference>
<dbReference type="HOGENOM" id="CLU_1389480_0_0_11"/>
<organism evidence="1 2">
    <name type="scientific">Stackebrandtia nassauensis (strain DSM 44728 / CIP 108903 / NRRL B-16338 / NBRC 102104 / LLR-40K-21)</name>
    <dbReference type="NCBI Taxonomy" id="446470"/>
    <lineage>
        <taxon>Bacteria</taxon>
        <taxon>Bacillati</taxon>
        <taxon>Actinomycetota</taxon>
        <taxon>Actinomycetes</taxon>
        <taxon>Glycomycetales</taxon>
        <taxon>Glycomycetaceae</taxon>
        <taxon>Stackebrandtia</taxon>
    </lineage>
</organism>
<evidence type="ECO:0000313" key="1">
    <source>
        <dbReference type="EMBL" id="ADD44390.1"/>
    </source>
</evidence>
<evidence type="ECO:0008006" key="3">
    <source>
        <dbReference type="Google" id="ProtNLM"/>
    </source>
</evidence>
<dbReference type="eggNOG" id="ENOG5033Z9B">
    <property type="taxonomic scope" value="Bacteria"/>
</dbReference>
<keyword evidence="2" id="KW-1185">Reference proteome</keyword>
<dbReference type="EMBL" id="CP001778">
    <property type="protein sequence ID" value="ADD44390.1"/>
    <property type="molecule type" value="Genomic_DNA"/>
</dbReference>
<dbReference type="RefSeq" id="WP_013019961.1">
    <property type="nucleotide sequence ID" value="NC_013947.1"/>
</dbReference>
<accession>D3Q7P8</accession>
<dbReference type="OrthoDB" id="3290830at2"/>
<protein>
    <recommendedName>
        <fullName evidence="3">DUF1877 domain-containing protein</fullName>
    </recommendedName>
</protein>
<dbReference type="KEGG" id="sna:Snas_4748"/>
<dbReference type="Gene3D" id="3.40.1760.10">
    <property type="entry name" value="YfbM-like super family"/>
    <property type="match status" value="1"/>
</dbReference>
<dbReference type="Proteomes" id="UP000000844">
    <property type="component" value="Chromosome"/>
</dbReference>
<dbReference type="AlphaFoldDB" id="D3Q7P8"/>
<dbReference type="InterPro" id="IPR035944">
    <property type="entry name" value="YfbM-like_sf"/>
</dbReference>
<evidence type="ECO:0000313" key="2">
    <source>
        <dbReference type="Proteomes" id="UP000000844"/>
    </source>
</evidence>
<gene>
    <name evidence="1" type="ordered locus">Snas_4748</name>
</gene>
<name>D3Q7P8_STANL</name>
<sequence length="196" mass="22851">MGVDWSASPVRLASDAMREIREDPQLWETASFYPPFYDDPEPIPEISRRLTADWPEGLEWRVGFLDRAYNQVEYLLDPVAYRRMEDWARRERSLSYRIVHGDNPFAEHAVSGQGFPWRCSSREFLAEAVEVIDRLDVARVRAEYSKVDMSRLGVYKVSPRGDDGISFDANLERLRQLGDFYRSVVDSDFDVVVELY</sequence>
<proteinExistence type="predicted"/>